<dbReference type="SUPFAM" id="SSF53098">
    <property type="entry name" value="Ribonuclease H-like"/>
    <property type="match status" value="1"/>
</dbReference>
<reference evidence="1" key="1">
    <citation type="submission" date="2020-06" db="EMBL/GenBank/DDBJ databases">
        <authorList>
            <person name="Li T."/>
            <person name="Hu X."/>
            <person name="Zhang T."/>
            <person name="Song X."/>
            <person name="Zhang H."/>
            <person name="Dai N."/>
            <person name="Sheng W."/>
            <person name="Hou X."/>
            <person name="Wei L."/>
        </authorList>
    </citation>
    <scope>NUCLEOTIDE SEQUENCE</scope>
    <source>
        <strain evidence="1">KEN1</strain>
        <tissue evidence="1">Leaf</tissue>
    </source>
</reference>
<sequence>MVRGFQNQAVLYINGYPQSNGQTEVTNRIILQSLKTGLEEAKGNWVEELRGVLWAYRTTSWRSTGESPFSLVYGTEVVVPVEIGEKTLRVQRYEPTSNSSERHVDLDLIQELRNNTNARTTEYKAMMAKVYNSKVRSRGFQVGDLVLRRADATKKLDAKWEGPYHRSGTYKLQRMDGKEVPRTWNIANLKKYFV</sequence>
<comment type="caution">
    <text evidence="1">The sequence shown here is derived from an EMBL/GenBank/DDBJ whole genome shotgun (WGS) entry which is preliminary data.</text>
</comment>
<dbReference type="GO" id="GO:0003676">
    <property type="term" value="F:nucleic acid binding"/>
    <property type="evidence" value="ECO:0007669"/>
    <property type="project" value="InterPro"/>
</dbReference>
<dbReference type="EMBL" id="JACGWN010000160">
    <property type="protein sequence ID" value="KAL0386417.1"/>
    <property type="molecule type" value="Genomic_DNA"/>
</dbReference>
<dbReference type="Gene3D" id="3.30.420.10">
    <property type="entry name" value="Ribonuclease H-like superfamily/Ribonuclease H"/>
    <property type="match status" value="1"/>
</dbReference>
<dbReference type="InterPro" id="IPR036397">
    <property type="entry name" value="RNaseH_sf"/>
</dbReference>
<proteinExistence type="predicted"/>
<dbReference type="PANTHER" id="PTHR48475">
    <property type="entry name" value="RIBONUCLEASE H"/>
    <property type="match status" value="1"/>
</dbReference>
<protein>
    <submittedName>
        <fullName evidence="1">Uncharacterized protein</fullName>
    </submittedName>
</protein>
<gene>
    <name evidence="1" type="ORF">Slati_4546300</name>
</gene>
<reference evidence="1" key="2">
    <citation type="journal article" date="2024" name="Plant">
        <title>Genomic evolution and insights into agronomic trait innovations of Sesamum species.</title>
        <authorList>
            <person name="Miao H."/>
            <person name="Wang L."/>
            <person name="Qu L."/>
            <person name="Liu H."/>
            <person name="Sun Y."/>
            <person name="Le M."/>
            <person name="Wang Q."/>
            <person name="Wei S."/>
            <person name="Zheng Y."/>
            <person name="Lin W."/>
            <person name="Duan Y."/>
            <person name="Cao H."/>
            <person name="Xiong S."/>
            <person name="Wang X."/>
            <person name="Wei L."/>
            <person name="Li C."/>
            <person name="Ma Q."/>
            <person name="Ju M."/>
            <person name="Zhao R."/>
            <person name="Li G."/>
            <person name="Mu C."/>
            <person name="Tian Q."/>
            <person name="Mei H."/>
            <person name="Zhang T."/>
            <person name="Gao T."/>
            <person name="Zhang H."/>
        </authorList>
    </citation>
    <scope>NUCLEOTIDE SEQUENCE</scope>
    <source>
        <strain evidence="1">KEN1</strain>
    </source>
</reference>
<evidence type="ECO:0000313" key="1">
    <source>
        <dbReference type="EMBL" id="KAL0386417.1"/>
    </source>
</evidence>
<dbReference type="InterPro" id="IPR012337">
    <property type="entry name" value="RNaseH-like_sf"/>
</dbReference>
<accession>A0AAW2S1Y0</accession>
<name>A0AAW2S1Y0_9LAMI</name>
<dbReference type="AlphaFoldDB" id="A0AAW2S1Y0"/>
<organism evidence="1">
    <name type="scientific">Sesamum latifolium</name>
    <dbReference type="NCBI Taxonomy" id="2727402"/>
    <lineage>
        <taxon>Eukaryota</taxon>
        <taxon>Viridiplantae</taxon>
        <taxon>Streptophyta</taxon>
        <taxon>Embryophyta</taxon>
        <taxon>Tracheophyta</taxon>
        <taxon>Spermatophyta</taxon>
        <taxon>Magnoliopsida</taxon>
        <taxon>eudicotyledons</taxon>
        <taxon>Gunneridae</taxon>
        <taxon>Pentapetalae</taxon>
        <taxon>asterids</taxon>
        <taxon>lamiids</taxon>
        <taxon>Lamiales</taxon>
        <taxon>Pedaliaceae</taxon>
        <taxon>Sesamum</taxon>
    </lineage>
</organism>
<dbReference type="PANTHER" id="PTHR48475:SF2">
    <property type="entry name" value="RIBONUCLEASE H"/>
    <property type="match status" value="1"/>
</dbReference>